<dbReference type="EMBL" id="CP044617">
    <property type="protein sequence ID" value="QRD92163.1"/>
    <property type="molecule type" value="Genomic_DNA"/>
</dbReference>
<accession>A0A7G5KIS9</accession>
<name>A0A7G5KIS9_ASPFN</name>
<evidence type="ECO:0000313" key="3">
    <source>
        <dbReference type="Proteomes" id="UP000596276"/>
    </source>
</evidence>
<protein>
    <submittedName>
        <fullName evidence="2">Uncharacterized protein</fullName>
    </submittedName>
</protein>
<accession>B8NYR2</accession>
<proteinExistence type="predicted"/>
<feature type="compositionally biased region" description="Low complexity" evidence="1">
    <location>
        <begin position="16"/>
        <end position="36"/>
    </location>
</feature>
<dbReference type="AlphaFoldDB" id="A0A7G5KIS9"/>
<feature type="region of interest" description="Disordered" evidence="1">
    <location>
        <begin position="1"/>
        <end position="123"/>
    </location>
</feature>
<dbReference type="Proteomes" id="UP000596276">
    <property type="component" value="Chromosome 7"/>
</dbReference>
<feature type="compositionally biased region" description="Polar residues" evidence="1">
    <location>
        <begin position="113"/>
        <end position="123"/>
    </location>
</feature>
<evidence type="ECO:0000313" key="2">
    <source>
        <dbReference type="EMBL" id="QRD92163.1"/>
    </source>
</evidence>
<reference evidence="3" key="1">
    <citation type="journal article" date="2021" name="G3 (Bethesda)">
        <title>Chromosome assembled and annotated genome sequence of Aspergillus flavus NRRL 3357.</title>
        <authorList>
            <person name="Skerker J.M."/>
            <person name="Pianalto K.M."/>
            <person name="Mondo S.J."/>
            <person name="Yang K."/>
            <person name="Arkin A.P."/>
            <person name="Keller N.P."/>
            <person name="Grigoriev I.V."/>
            <person name="Louise Glass N.L."/>
        </authorList>
    </citation>
    <scope>NUCLEOTIDE SEQUENCE [LARGE SCALE GENOMIC DNA]</scope>
    <source>
        <strain evidence="3">ATCC 200026 / FGSC A1120 / IAM 13836 / NRRL 3357 / JCM 12722 / SRRC 167</strain>
    </source>
</reference>
<dbReference type="VEuPathDB" id="FungiDB:AFLA_012901"/>
<organism evidence="2 3">
    <name type="scientific">Aspergillus flavus (strain ATCC 200026 / FGSC A1120 / IAM 13836 / NRRL 3357 / JCM 12722 / SRRC 167)</name>
    <dbReference type="NCBI Taxonomy" id="332952"/>
    <lineage>
        <taxon>Eukaryota</taxon>
        <taxon>Fungi</taxon>
        <taxon>Dikarya</taxon>
        <taxon>Ascomycota</taxon>
        <taxon>Pezizomycotina</taxon>
        <taxon>Eurotiomycetes</taxon>
        <taxon>Eurotiomycetidae</taxon>
        <taxon>Eurotiales</taxon>
        <taxon>Aspergillaceae</taxon>
        <taxon>Aspergillus</taxon>
        <taxon>Aspergillus subgen. Circumdati</taxon>
    </lineage>
</organism>
<sequence>MEGLRFTGNTPPQAETQTTESTLTTLPTMPPTLSISGISQEAPSSATEGTRRSARLVQQIDRAQARNPYIFRGAPTPAPQPRSLSPRKRRRARDSSGPDTVAILRGRTRSDVTRNTASTSDDE</sequence>
<keyword evidence="3" id="KW-1185">Reference proteome</keyword>
<gene>
    <name evidence="2" type="ORF">F9C07_13342</name>
</gene>
<feature type="compositionally biased region" description="Polar residues" evidence="1">
    <location>
        <begin position="37"/>
        <end position="48"/>
    </location>
</feature>
<dbReference type="VEuPathDB" id="FungiDB:F9C07_13342"/>
<evidence type="ECO:0000256" key="1">
    <source>
        <dbReference type="SAM" id="MobiDB-lite"/>
    </source>
</evidence>